<dbReference type="Proteomes" id="UP000034684">
    <property type="component" value="Unassembled WGS sequence"/>
</dbReference>
<proteinExistence type="predicted"/>
<dbReference type="EMBL" id="LCNN01000017">
    <property type="protein sequence ID" value="KKU57238.1"/>
    <property type="molecule type" value="Genomic_DNA"/>
</dbReference>
<reference evidence="1 2" key="1">
    <citation type="journal article" date="2015" name="Nature">
        <title>rRNA introns, odd ribosomes, and small enigmatic genomes across a large radiation of phyla.</title>
        <authorList>
            <person name="Brown C.T."/>
            <person name="Hug L.A."/>
            <person name="Thomas B.C."/>
            <person name="Sharon I."/>
            <person name="Castelle C.J."/>
            <person name="Singh A."/>
            <person name="Wilkins M.J."/>
            <person name="Williams K.H."/>
            <person name="Banfield J.F."/>
        </authorList>
    </citation>
    <scope>NUCLEOTIDE SEQUENCE [LARGE SCALE GENOMIC DNA]</scope>
</reference>
<name>A0A0G1TSW4_UNCKA</name>
<sequence>MNIGELANTSGSILERISEKALTIPNNCAFHAEALPNDKFDVLFEDGTSLLSLLPEGVRFAQTTSNIPSANVGWKKDGTVELMEIVGNPSLVAKEHPQYLSLFSHEIGHVLALFEEAKFWANPDIAPKSETETLADLYQNIQFSLYAGSLAWKVELEAWNHGKVVYQLFRAPEEVFQGVMQLGIDSYTTVQSGQMLREIEEYLYKFGRSAKDIDPKKEFDIYDPTAQDYTKVGFSELMGTLVRLSQREQAHE</sequence>
<dbReference type="AlphaFoldDB" id="A0A0G1TSW4"/>
<evidence type="ECO:0000313" key="1">
    <source>
        <dbReference type="EMBL" id="KKU57238.1"/>
    </source>
</evidence>
<evidence type="ECO:0000313" key="2">
    <source>
        <dbReference type="Proteomes" id="UP000034684"/>
    </source>
</evidence>
<accession>A0A0G1TSW4</accession>
<protein>
    <submittedName>
        <fullName evidence="1">Uncharacterized protein</fullName>
    </submittedName>
</protein>
<organism evidence="1 2">
    <name type="scientific">candidate division WWE3 bacterium GW2011_GWB1_47_11</name>
    <dbReference type="NCBI Taxonomy" id="1619117"/>
    <lineage>
        <taxon>Bacteria</taxon>
        <taxon>Katanobacteria</taxon>
    </lineage>
</organism>
<comment type="caution">
    <text evidence="1">The sequence shown here is derived from an EMBL/GenBank/DDBJ whole genome shotgun (WGS) entry which is preliminary data.</text>
</comment>
<gene>
    <name evidence="1" type="ORF">UX79_C0017G0002</name>
</gene>